<dbReference type="Proteomes" id="UP000634668">
    <property type="component" value="Unassembled WGS sequence"/>
</dbReference>
<evidence type="ECO:0000313" key="2">
    <source>
        <dbReference type="EMBL" id="GGW23175.1"/>
    </source>
</evidence>
<feature type="signal peptide" evidence="1">
    <location>
        <begin position="1"/>
        <end position="18"/>
    </location>
</feature>
<reference evidence="2" key="1">
    <citation type="journal article" date="2014" name="Int. J. Syst. Evol. Microbiol.">
        <title>Complete genome sequence of Corynebacterium casei LMG S-19264T (=DSM 44701T), isolated from a smear-ripened cheese.</title>
        <authorList>
            <consortium name="US DOE Joint Genome Institute (JGI-PGF)"/>
            <person name="Walter F."/>
            <person name="Albersmeier A."/>
            <person name="Kalinowski J."/>
            <person name="Ruckert C."/>
        </authorList>
    </citation>
    <scope>NUCLEOTIDE SEQUENCE</scope>
    <source>
        <strain evidence="2">KCTC 12113</strain>
    </source>
</reference>
<dbReference type="RefSeq" id="WP_026812148.1">
    <property type="nucleotide sequence ID" value="NZ_BMWP01000002.1"/>
</dbReference>
<gene>
    <name evidence="2" type="ORF">GCM10007383_04030</name>
</gene>
<name>A0A918IPR0_9FLAO</name>
<keyword evidence="1" id="KW-0732">Signal</keyword>
<dbReference type="AlphaFoldDB" id="A0A918IPR0"/>
<evidence type="ECO:0008006" key="4">
    <source>
        <dbReference type="Google" id="ProtNLM"/>
    </source>
</evidence>
<organism evidence="2 3">
    <name type="scientific">Arenibacter certesii</name>
    <dbReference type="NCBI Taxonomy" id="228955"/>
    <lineage>
        <taxon>Bacteria</taxon>
        <taxon>Pseudomonadati</taxon>
        <taxon>Bacteroidota</taxon>
        <taxon>Flavobacteriia</taxon>
        <taxon>Flavobacteriales</taxon>
        <taxon>Flavobacteriaceae</taxon>
        <taxon>Arenibacter</taxon>
    </lineage>
</organism>
<evidence type="ECO:0000313" key="3">
    <source>
        <dbReference type="Proteomes" id="UP000634668"/>
    </source>
</evidence>
<feature type="chain" id="PRO_5037824089" description="Gliding motility-associated C-terminal domain-containing protein" evidence="1">
    <location>
        <begin position="19"/>
        <end position="384"/>
    </location>
</feature>
<reference evidence="2" key="2">
    <citation type="submission" date="2020-09" db="EMBL/GenBank/DDBJ databases">
        <authorList>
            <person name="Sun Q."/>
            <person name="Kim S."/>
        </authorList>
    </citation>
    <scope>NUCLEOTIDE SEQUENCE</scope>
    <source>
        <strain evidence="2">KCTC 12113</strain>
    </source>
</reference>
<proteinExistence type="predicted"/>
<keyword evidence="3" id="KW-1185">Reference proteome</keyword>
<accession>A0A918IPR0</accession>
<comment type="caution">
    <text evidence="2">The sequence shown here is derived from an EMBL/GenBank/DDBJ whole genome shotgun (WGS) entry which is preliminary data.</text>
</comment>
<protein>
    <recommendedName>
        <fullName evidence="4">Gliding motility-associated C-terminal domain-containing protein</fullName>
    </recommendedName>
</protein>
<dbReference type="Pfam" id="PF13585">
    <property type="entry name" value="CHU_C"/>
    <property type="match status" value="1"/>
</dbReference>
<evidence type="ECO:0000256" key="1">
    <source>
        <dbReference type="SAM" id="SignalP"/>
    </source>
</evidence>
<sequence length="384" mass="43172">MKNVLAIFAILLSLGLQAQSAMHNTGNIRIHEQGQIGFHTNLINNTAFDQNLGLVGFYGSNIISVSGAFMPIFYDIEIALDQEVQLNTGISVLNNTNFIEGNIATPRQQQEVYYNFLDEADYIGETDFSKVDGYVTANNVSTMEFPVGDATQLRALTLVSNTTNKFVKCAYYRDNVDNPLISTQRFDTIQKPMSVGRISTKEFWHLEATENSSIQISWNPDSDLAALTDNVAKIIPVGWSIARGSWVNLGTESVMGDLETGMLISRNFVPSDYAAITFASASKPKDLLTLDNYLVTPNGDGVNDFLFIEELQRSQDHMLRIFDRNGLKVYEEKNYTNGFTGYSNVNNLVINRDQGLPDGIYYYIVDMYDLKLSYQGYLYLERKR</sequence>
<dbReference type="EMBL" id="BMWP01000002">
    <property type="protein sequence ID" value="GGW23175.1"/>
    <property type="molecule type" value="Genomic_DNA"/>
</dbReference>